<protein>
    <submittedName>
        <fullName evidence="1">Uncharacterized protein</fullName>
    </submittedName>
</protein>
<dbReference type="RefSeq" id="WP_196191853.1">
    <property type="nucleotide sequence ID" value="NZ_JADPRT010000001.1"/>
</dbReference>
<dbReference type="Proteomes" id="UP000657385">
    <property type="component" value="Unassembled WGS sequence"/>
</dbReference>
<gene>
    <name evidence="1" type="ORF">I2501_01235</name>
</gene>
<evidence type="ECO:0000313" key="2">
    <source>
        <dbReference type="Proteomes" id="UP000657385"/>
    </source>
</evidence>
<proteinExistence type="predicted"/>
<evidence type="ECO:0000313" key="1">
    <source>
        <dbReference type="EMBL" id="MBF9066659.1"/>
    </source>
</evidence>
<comment type="caution">
    <text evidence="1">The sequence shown here is derived from an EMBL/GenBank/DDBJ whole genome shotgun (WGS) entry which is preliminary data.</text>
</comment>
<keyword evidence="2" id="KW-1185">Reference proteome</keyword>
<accession>A0A931AWB1</accession>
<organism evidence="1 2">
    <name type="scientific">Streptacidiphilus fuscans</name>
    <dbReference type="NCBI Taxonomy" id="2789292"/>
    <lineage>
        <taxon>Bacteria</taxon>
        <taxon>Bacillati</taxon>
        <taxon>Actinomycetota</taxon>
        <taxon>Actinomycetes</taxon>
        <taxon>Kitasatosporales</taxon>
        <taxon>Streptomycetaceae</taxon>
        <taxon>Streptacidiphilus</taxon>
    </lineage>
</organism>
<dbReference type="AlphaFoldDB" id="A0A931AWB1"/>
<dbReference type="EMBL" id="JADPRT010000001">
    <property type="protein sequence ID" value="MBF9066659.1"/>
    <property type="molecule type" value="Genomic_DNA"/>
</dbReference>
<reference evidence="1" key="1">
    <citation type="submission" date="2020-11" db="EMBL/GenBank/DDBJ databases">
        <title>Isolation and identification of active actinomycetes.</title>
        <authorList>
            <person name="Yu B."/>
        </authorList>
    </citation>
    <scope>NUCLEOTIDE SEQUENCE</scope>
    <source>
        <strain evidence="1">NEAU-YB345</strain>
    </source>
</reference>
<name>A0A931AWB1_9ACTN</name>
<sequence length="78" mass="8243">MMFSEWAERHYGSEDLALVDCVASIEAAAGDDFAQLSADTKAKAVQLFISWIAEHHPDGPATGALAGEFFDGLLSGQG</sequence>